<evidence type="ECO:0000256" key="2">
    <source>
        <dbReference type="ARBA" id="ARBA00022840"/>
    </source>
</evidence>
<evidence type="ECO:0000256" key="6">
    <source>
        <dbReference type="SAM" id="MobiDB-lite"/>
    </source>
</evidence>
<dbReference type="PROSITE" id="PS00675">
    <property type="entry name" value="SIGMA54_INTERACT_1"/>
    <property type="match status" value="1"/>
</dbReference>
<dbReference type="Pfam" id="PF02954">
    <property type="entry name" value="HTH_8"/>
    <property type="match status" value="1"/>
</dbReference>
<name>A0A0W8G3G5_9ZZZZ</name>
<feature type="domain" description="Sigma-54 factor interaction" evidence="7">
    <location>
        <begin position="114"/>
        <end position="342"/>
    </location>
</feature>
<dbReference type="Gene3D" id="1.10.10.60">
    <property type="entry name" value="Homeodomain-like"/>
    <property type="match status" value="1"/>
</dbReference>
<dbReference type="Pfam" id="PF25601">
    <property type="entry name" value="AAA_lid_14"/>
    <property type="match status" value="1"/>
</dbReference>
<feature type="coiled-coil region" evidence="5">
    <location>
        <begin position="73"/>
        <end position="107"/>
    </location>
</feature>
<dbReference type="SMART" id="SM00382">
    <property type="entry name" value="AAA"/>
    <property type="match status" value="1"/>
</dbReference>
<dbReference type="Pfam" id="PF00158">
    <property type="entry name" value="Sigma54_activat"/>
    <property type="match status" value="1"/>
</dbReference>
<accession>A0A0W8G3G5</accession>
<dbReference type="PANTHER" id="PTHR32071:SF81">
    <property type="entry name" value="PROPIONATE CATABOLISM OPERON REGULATORY PROTEIN"/>
    <property type="match status" value="1"/>
</dbReference>
<evidence type="ECO:0000259" key="7">
    <source>
        <dbReference type="PROSITE" id="PS50045"/>
    </source>
</evidence>
<dbReference type="Gene3D" id="1.10.8.60">
    <property type="match status" value="1"/>
</dbReference>
<keyword evidence="3" id="KW-0805">Transcription regulation</keyword>
<keyword evidence="5" id="KW-0175">Coiled coil</keyword>
<dbReference type="Gene3D" id="3.40.50.300">
    <property type="entry name" value="P-loop containing nucleotide triphosphate hydrolases"/>
    <property type="match status" value="1"/>
</dbReference>
<sequence>MTLLSALPPGLVHKLAHFSTLVSQGDYTNAMTVLGGCKRLFEAAQPGCRNELLVLFEKLELMVLGLRQREKLLGEAVERLDASHSELRNLELRLKRENSALKQQLRQRFSVGKVIGTSPKMANILRLAQRVAETTVNVLITGETGTGKEMVAKVVHYSGQRRHGPFMAVNCTAVPDTLFESEFFGIEKGVATGVEKRRGLIEGSTGGTLFLDEIGDMSLATQAKILRVLELGEVTSVGAREPVPVDIRLVCATNRDLDKDMEDGRFRRDLYYRIKVVHLDLPPLRERRDDILLLAESFLTGFAHGMGRGRMTFSRAAREALREYPWPGNIRELENEVERAVALAYSSKIYLDDLSEDIRRKSSAAHRTDPALGPAPYPASGRLKRLERDAILSCLAECGGNRTKAAKMLGISRESLRRKLKGNGEGADEAPGMAAPETPAAVVTGGAEVTGAAPGGPETGEPRP</sequence>
<evidence type="ECO:0000256" key="4">
    <source>
        <dbReference type="ARBA" id="ARBA00023163"/>
    </source>
</evidence>
<evidence type="ECO:0000256" key="1">
    <source>
        <dbReference type="ARBA" id="ARBA00022741"/>
    </source>
</evidence>
<dbReference type="InterPro" id="IPR058031">
    <property type="entry name" value="AAA_lid_NorR"/>
</dbReference>
<evidence type="ECO:0000256" key="5">
    <source>
        <dbReference type="SAM" id="Coils"/>
    </source>
</evidence>
<dbReference type="InterPro" id="IPR027417">
    <property type="entry name" value="P-loop_NTPase"/>
</dbReference>
<dbReference type="InterPro" id="IPR025944">
    <property type="entry name" value="Sigma_54_int_dom_CS"/>
</dbReference>
<comment type="caution">
    <text evidence="8">The sequence shown here is derived from an EMBL/GenBank/DDBJ whole genome shotgun (WGS) entry which is preliminary data.</text>
</comment>
<keyword evidence="2" id="KW-0067">ATP-binding</keyword>
<evidence type="ECO:0000256" key="3">
    <source>
        <dbReference type="ARBA" id="ARBA00023015"/>
    </source>
</evidence>
<organism evidence="8">
    <name type="scientific">hydrocarbon metagenome</name>
    <dbReference type="NCBI Taxonomy" id="938273"/>
    <lineage>
        <taxon>unclassified sequences</taxon>
        <taxon>metagenomes</taxon>
        <taxon>ecological metagenomes</taxon>
    </lineage>
</organism>
<keyword evidence="4" id="KW-0804">Transcription</keyword>
<dbReference type="SUPFAM" id="SSF52540">
    <property type="entry name" value="P-loop containing nucleoside triphosphate hydrolases"/>
    <property type="match status" value="1"/>
</dbReference>
<keyword evidence="1" id="KW-0547">Nucleotide-binding</keyword>
<reference evidence="8" key="1">
    <citation type="journal article" date="2015" name="Proc. Natl. Acad. Sci. U.S.A.">
        <title>Networks of energetic and metabolic interactions define dynamics in microbial communities.</title>
        <authorList>
            <person name="Embree M."/>
            <person name="Liu J.K."/>
            <person name="Al-Bassam M.M."/>
            <person name="Zengler K."/>
        </authorList>
    </citation>
    <scope>NUCLEOTIDE SEQUENCE</scope>
</reference>
<dbReference type="PRINTS" id="PR01590">
    <property type="entry name" value="HTHFIS"/>
</dbReference>
<evidence type="ECO:0000313" key="8">
    <source>
        <dbReference type="EMBL" id="KUG27732.1"/>
    </source>
</evidence>
<dbReference type="GO" id="GO:0006355">
    <property type="term" value="P:regulation of DNA-templated transcription"/>
    <property type="evidence" value="ECO:0007669"/>
    <property type="project" value="InterPro"/>
</dbReference>
<dbReference type="SUPFAM" id="SSF46689">
    <property type="entry name" value="Homeodomain-like"/>
    <property type="match status" value="1"/>
</dbReference>
<dbReference type="PROSITE" id="PS00688">
    <property type="entry name" value="SIGMA54_INTERACT_3"/>
    <property type="match status" value="1"/>
</dbReference>
<dbReference type="EMBL" id="LNQE01000294">
    <property type="protein sequence ID" value="KUG27732.1"/>
    <property type="molecule type" value="Genomic_DNA"/>
</dbReference>
<feature type="region of interest" description="Disordered" evidence="6">
    <location>
        <begin position="361"/>
        <end position="380"/>
    </location>
</feature>
<dbReference type="InterPro" id="IPR009057">
    <property type="entry name" value="Homeodomain-like_sf"/>
</dbReference>
<protein>
    <submittedName>
        <fullName evidence="8">Response regulator of zinc sigma-54-dependent two-component system</fullName>
    </submittedName>
</protein>
<dbReference type="GO" id="GO:0005524">
    <property type="term" value="F:ATP binding"/>
    <property type="evidence" value="ECO:0007669"/>
    <property type="project" value="UniProtKB-KW"/>
</dbReference>
<dbReference type="InterPro" id="IPR002078">
    <property type="entry name" value="Sigma_54_int"/>
</dbReference>
<dbReference type="GO" id="GO:0043565">
    <property type="term" value="F:sequence-specific DNA binding"/>
    <property type="evidence" value="ECO:0007669"/>
    <property type="project" value="InterPro"/>
</dbReference>
<dbReference type="CDD" id="cd00009">
    <property type="entry name" value="AAA"/>
    <property type="match status" value="1"/>
</dbReference>
<dbReference type="InterPro" id="IPR002197">
    <property type="entry name" value="HTH_Fis"/>
</dbReference>
<proteinExistence type="predicted"/>
<dbReference type="PROSITE" id="PS50045">
    <property type="entry name" value="SIGMA54_INTERACT_4"/>
    <property type="match status" value="1"/>
</dbReference>
<dbReference type="AlphaFoldDB" id="A0A0W8G3G5"/>
<dbReference type="InterPro" id="IPR025662">
    <property type="entry name" value="Sigma_54_int_dom_ATP-bd_1"/>
</dbReference>
<gene>
    <name evidence="8" type="ORF">ASZ90_002420</name>
</gene>
<dbReference type="PANTHER" id="PTHR32071">
    <property type="entry name" value="TRANSCRIPTIONAL REGULATORY PROTEIN"/>
    <property type="match status" value="1"/>
</dbReference>
<dbReference type="FunFam" id="3.40.50.300:FF:000006">
    <property type="entry name" value="DNA-binding transcriptional regulator NtrC"/>
    <property type="match status" value="1"/>
</dbReference>
<dbReference type="InterPro" id="IPR003593">
    <property type="entry name" value="AAA+_ATPase"/>
</dbReference>